<gene>
    <name evidence="2" type="ORF">J2T23_001339</name>
</gene>
<proteinExistence type="predicted"/>
<sequence>MESVHAHWAGAFDVVQDVEGWQEFRRLDTELLMPPFTDGLADMAQMTAGVRATWTASSGRLTLKAEGTADCSPIDVLVDGQLAHRIAAAGRLSHTLELGTLPAGAKVQLWLPQFGRVRVLHASLQGEDVQSVQESGKRWLAYGSSITHCREAAGPSETWPALVARKLGWELQSLGFAGECQLDPAAARTIQRLPADVISLCLGINSYNAAAFSLRSYASQVLGFISNILTAHPDVPLVVITPVLSLPREATPNAVGATLADYREATAGVVAHLQRQSGEARIHLVDGGAVLTEAEALAHMPDTLHPDNAGYRLMAERLGPRLAAAAANGPKD</sequence>
<dbReference type="InterPro" id="IPR036514">
    <property type="entry name" value="SGNH_hydro_sf"/>
</dbReference>
<dbReference type="Gene3D" id="3.40.50.1110">
    <property type="entry name" value="SGNH hydrolase"/>
    <property type="match status" value="1"/>
</dbReference>
<keyword evidence="3" id="KW-1185">Reference proteome</keyword>
<dbReference type="Proteomes" id="UP001239267">
    <property type="component" value="Unassembled WGS sequence"/>
</dbReference>
<name>A0AAJ1SRR8_9MICC</name>
<evidence type="ECO:0000313" key="3">
    <source>
        <dbReference type="Proteomes" id="UP001239267"/>
    </source>
</evidence>
<dbReference type="InterPro" id="IPR051532">
    <property type="entry name" value="Ester_Hydrolysis_Enzymes"/>
</dbReference>
<dbReference type="PANTHER" id="PTHR30383">
    <property type="entry name" value="THIOESTERASE 1/PROTEASE 1/LYSOPHOSPHOLIPASE L1"/>
    <property type="match status" value="1"/>
</dbReference>
<dbReference type="RefSeq" id="WP_307358266.1">
    <property type="nucleotide sequence ID" value="NZ_JAUSTB010000003.1"/>
</dbReference>
<dbReference type="SUPFAM" id="SSF52266">
    <property type="entry name" value="SGNH hydrolase"/>
    <property type="match status" value="1"/>
</dbReference>
<dbReference type="Pfam" id="PF13472">
    <property type="entry name" value="Lipase_GDSL_2"/>
    <property type="match status" value="1"/>
</dbReference>
<dbReference type="AlphaFoldDB" id="A0AAJ1SRR8"/>
<comment type="caution">
    <text evidence="2">The sequence shown here is derived from an EMBL/GenBank/DDBJ whole genome shotgun (WGS) entry which is preliminary data.</text>
</comment>
<accession>A0AAJ1SRR8</accession>
<dbReference type="EMBL" id="JAUSTB010000003">
    <property type="protein sequence ID" value="MDQ0145449.1"/>
    <property type="molecule type" value="Genomic_DNA"/>
</dbReference>
<evidence type="ECO:0000313" key="2">
    <source>
        <dbReference type="EMBL" id="MDQ0145449.1"/>
    </source>
</evidence>
<dbReference type="InterPro" id="IPR013830">
    <property type="entry name" value="SGNH_hydro"/>
</dbReference>
<reference evidence="2 3" key="1">
    <citation type="submission" date="2023-07" db="EMBL/GenBank/DDBJ databases">
        <title>Sorghum-associated microbial communities from plants grown in Nebraska, USA.</title>
        <authorList>
            <person name="Schachtman D."/>
        </authorList>
    </citation>
    <scope>NUCLEOTIDE SEQUENCE [LARGE SCALE GENOMIC DNA]</scope>
    <source>
        <strain evidence="2 3">DS1001</strain>
    </source>
</reference>
<evidence type="ECO:0000259" key="1">
    <source>
        <dbReference type="Pfam" id="PF13472"/>
    </source>
</evidence>
<dbReference type="Gene3D" id="2.60.120.260">
    <property type="entry name" value="Galactose-binding domain-like"/>
    <property type="match status" value="1"/>
</dbReference>
<protein>
    <submittedName>
        <fullName evidence="2">Lysophospholipase L1-like esterase</fullName>
    </submittedName>
</protein>
<feature type="domain" description="SGNH hydrolase-type esterase" evidence="1">
    <location>
        <begin position="141"/>
        <end position="313"/>
    </location>
</feature>
<organism evidence="2 3">
    <name type="scientific">Pseudarthrobacter niigatensis</name>
    <dbReference type="NCBI Taxonomy" id="369935"/>
    <lineage>
        <taxon>Bacteria</taxon>
        <taxon>Bacillati</taxon>
        <taxon>Actinomycetota</taxon>
        <taxon>Actinomycetes</taxon>
        <taxon>Micrococcales</taxon>
        <taxon>Micrococcaceae</taxon>
        <taxon>Pseudarthrobacter</taxon>
    </lineage>
</organism>